<name>A0ABS1KZL7_9BACT</name>
<comment type="function">
    <text evidence="1">Could be involved in insertion of integral membrane proteins into the membrane.</text>
</comment>
<organism evidence="2 3">
    <name type="scientific">Chryseolinea lacunae</name>
    <dbReference type="NCBI Taxonomy" id="2801331"/>
    <lineage>
        <taxon>Bacteria</taxon>
        <taxon>Pseudomonadati</taxon>
        <taxon>Bacteroidota</taxon>
        <taxon>Cytophagia</taxon>
        <taxon>Cytophagales</taxon>
        <taxon>Fulvivirgaceae</taxon>
        <taxon>Chryseolinea</taxon>
    </lineage>
</organism>
<reference evidence="2 3" key="1">
    <citation type="submission" date="2021-01" db="EMBL/GenBank/DDBJ databases">
        <title>Chryseolinea sp. Jin1 Genome sequencing and assembly.</title>
        <authorList>
            <person name="Kim I."/>
        </authorList>
    </citation>
    <scope>NUCLEOTIDE SEQUENCE [LARGE SCALE GENOMIC DNA]</scope>
    <source>
        <strain evidence="2 3">Jin1</strain>
    </source>
</reference>
<evidence type="ECO:0000256" key="1">
    <source>
        <dbReference type="HAMAP-Rule" id="MF_00386"/>
    </source>
</evidence>
<dbReference type="PANTHER" id="PTHR33383">
    <property type="entry name" value="MEMBRANE PROTEIN INSERTION EFFICIENCY FACTOR-RELATED"/>
    <property type="match status" value="1"/>
</dbReference>
<proteinExistence type="inferred from homology"/>
<dbReference type="InterPro" id="IPR002696">
    <property type="entry name" value="Membr_insert_effic_factor_YidD"/>
</dbReference>
<comment type="similarity">
    <text evidence="1">Belongs to the UPF0161 family.</text>
</comment>
<keyword evidence="1" id="KW-0472">Membrane</keyword>
<accession>A0ABS1KZL7</accession>
<keyword evidence="1" id="KW-1003">Cell membrane</keyword>
<dbReference type="Pfam" id="PF01809">
    <property type="entry name" value="YidD"/>
    <property type="match status" value="1"/>
</dbReference>
<dbReference type="RefSeq" id="WP_202013759.1">
    <property type="nucleotide sequence ID" value="NZ_JAERRB010000009.1"/>
</dbReference>
<dbReference type="PANTHER" id="PTHR33383:SF1">
    <property type="entry name" value="MEMBRANE PROTEIN INSERTION EFFICIENCY FACTOR-RELATED"/>
    <property type="match status" value="1"/>
</dbReference>
<sequence>MLKKLLILPIRFYQLAISPLLGTHCRHTPSCSQYAIEAIREWGVIKGIWLGTKRISRCHPWGTHGYDPVPRKPHHDHNH</sequence>
<comment type="subcellular location">
    <subcellularLocation>
        <location evidence="1">Cell membrane</location>
        <topology evidence="1">Peripheral membrane protein</topology>
        <orientation evidence="1">Cytoplasmic side</orientation>
    </subcellularLocation>
</comment>
<protein>
    <recommendedName>
        <fullName evidence="1">Putative membrane protein insertion efficiency factor</fullName>
    </recommendedName>
</protein>
<gene>
    <name evidence="2" type="primary">yidD</name>
    <name evidence="2" type="ORF">JI741_22960</name>
</gene>
<dbReference type="NCBIfam" id="TIGR00278">
    <property type="entry name" value="membrane protein insertion efficiency factor YidD"/>
    <property type="match status" value="1"/>
</dbReference>
<dbReference type="HAMAP" id="MF_00386">
    <property type="entry name" value="UPF0161_YidD"/>
    <property type="match status" value="1"/>
</dbReference>
<dbReference type="EMBL" id="JAERRB010000009">
    <property type="protein sequence ID" value="MBL0744112.1"/>
    <property type="molecule type" value="Genomic_DNA"/>
</dbReference>
<keyword evidence="3" id="KW-1185">Reference proteome</keyword>
<evidence type="ECO:0000313" key="2">
    <source>
        <dbReference type="EMBL" id="MBL0744112.1"/>
    </source>
</evidence>
<dbReference type="Proteomes" id="UP000613030">
    <property type="component" value="Unassembled WGS sequence"/>
</dbReference>
<evidence type="ECO:0000313" key="3">
    <source>
        <dbReference type="Proteomes" id="UP000613030"/>
    </source>
</evidence>
<dbReference type="SMART" id="SM01234">
    <property type="entry name" value="Haemolytic"/>
    <property type="match status" value="1"/>
</dbReference>
<comment type="caution">
    <text evidence="2">The sequence shown here is derived from an EMBL/GenBank/DDBJ whole genome shotgun (WGS) entry which is preliminary data.</text>
</comment>